<evidence type="ECO:0000313" key="3">
    <source>
        <dbReference type="Proteomes" id="UP000297853"/>
    </source>
</evidence>
<sequence length="80" mass="7618">MPTSSGSPVAAVSPAKDACGVTATGAASVAAGLTTARATVASPATSPTRKTSAASRGDLSVIRFSRRAVGLVRGAESASG</sequence>
<accession>A0ABY2J0I7</accession>
<evidence type="ECO:0000313" key="2">
    <source>
        <dbReference type="EMBL" id="TFC98481.1"/>
    </source>
</evidence>
<name>A0ABY2J0I7_9MICO</name>
<feature type="region of interest" description="Disordered" evidence="1">
    <location>
        <begin position="38"/>
        <end position="57"/>
    </location>
</feature>
<gene>
    <name evidence="2" type="ORF">E3T28_10545</name>
</gene>
<keyword evidence="3" id="KW-1185">Reference proteome</keyword>
<organism evidence="2 3">
    <name type="scientific">Cryobacterium sinapicolor</name>
    <dbReference type="NCBI Taxonomy" id="1259236"/>
    <lineage>
        <taxon>Bacteria</taxon>
        <taxon>Bacillati</taxon>
        <taxon>Actinomycetota</taxon>
        <taxon>Actinomycetes</taxon>
        <taxon>Micrococcales</taxon>
        <taxon>Microbacteriaceae</taxon>
        <taxon>Cryobacterium</taxon>
    </lineage>
</organism>
<reference evidence="2 3" key="1">
    <citation type="submission" date="2019-03" db="EMBL/GenBank/DDBJ databases">
        <title>Genomics of glacier-inhabiting Cryobacterium strains.</title>
        <authorList>
            <person name="Liu Q."/>
            <person name="Xin Y.-H."/>
        </authorList>
    </citation>
    <scope>NUCLEOTIDE SEQUENCE [LARGE SCALE GENOMIC DNA]</scope>
    <source>
        <strain evidence="2 3">TMT1-23-1</strain>
    </source>
</reference>
<protein>
    <submittedName>
        <fullName evidence="2">Uncharacterized protein</fullName>
    </submittedName>
</protein>
<dbReference type="EMBL" id="SOGQ01000054">
    <property type="protein sequence ID" value="TFC98481.1"/>
    <property type="molecule type" value="Genomic_DNA"/>
</dbReference>
<dbReference type="Proteomes" id="UP000297853">
    <property type="component" value="Unassembled WGS sequence"/>
</dbReference>
<feature type="compositionally biased region" description="Polar residues" evidence="1">
    <location>
        <begin position="42"/>
        <end position="54"/>
    </location>
</feature>
<comment type="caution">
    <text evidence="2">The sequence shown here is derived from an EMBL/GenBank/DDBJ whole genome shotgun (WGS) entry which is preliminary data.</text>
</comment>
<evidence type="ECO:0000256" key="1">
    <source>
        <dbReference type="SAM" id="MobiDB-lite"/>
    </source>
</evidence>
<proteinExistence type="predicted"/>